<dbReference type="PANTHER" id="PTHR42643:SF24">
    <property type="entry name" value="IONOTROPIC RECEPTOR 60A"/>
    <property type="match status" value="1"/>
</dbReference>
<dbReference type="SUPFAM" id="SSF53850">
    <property type="entry name" value="Periplasmic binding protein-like II"/>
    <property type="match status" value="1"/>
</dbReference>
<organism evidence="9 10">
    <name type="scientific">Blomia tropicalis</name>
    <name type="common">Mite</name>
    <dbReference type="NCBI Taxonomy" id="40697"/>
    <lineage>
        <taxon>Eukaryota</taxon>
        <taxon>Metazoa</taxon>
        <taxon>Ecdysozoa</taxon>
        <taxon>Arthropoda</taxon>
        <taxon>Chelicerata</taxon>
        <taxon>Arachnida</taxon>
        <taxon>Acari</taxon>
        <taxon>Acariformes</taxon>
        <taxon>Sarcoptiformes</taxon>
        <taxon>Astigmata</taxon>
        <taxon>Glycyphagoidea</taxon>
        <taxon>Echimyopodidae</taxon>
        <taxon>Blomia</taxon>
    </lineage>
</organism>
<sequence>MFATRLTSLSSQSSLSLMSQLMSTYPPSFKVNCHLVAALYPDEIFHSSINHQTYVCSTKSELLVLILKYLRCSLRFIVSKHNFGGGLINGTWTGIVETLASNEADFIAHKFSNVKHRDQIIEFNNMQPFKELLTIFYYPKIYVDNNPWKMFNFLSIRLWLLIFCSYIAFALINRANRKSFGLFHLFANLMGQQTVQTSLVWRKFEWNPIIIWLFATFIIRELYSSDITAAILSANQFHFDTFEKLHHAGSDLQILIENQSSTFHYMNLRFPSLVSMQTLVKFEDLGTVRLLNQIIETKSVLICSREHSEKFKSYYSTVKFAISREGFDYTFGSYAVRKTLNIRYRNLLNRLFRQLNYFGLSDKLSQTTLINNIRTILRSNTTDSELVSTLYKKQLKIPYDESVDSTKPIMNVNDFITCIYLWLIGIVLSCFSLFCEFVSKIR</sequence>
<accession>A0A9Q0MC99</accession>
<dbReference type="PANTHER" id="PTHR42643">
    <property type="entry name" value="IONOTROPIC RECEPTOR 20A-RELATED"/>
    <property type="match status" value="1"/>
</dbReference>
<keyword evidence="6" id="KW-0675">Receptor</keyword>
<evidence type="ECO:0000256" key="4">
    <source>
        <dbReference type="ARBA" id="ARBA00022989"/>
    </source>
</evidence>
<evidence type="ECO:0000256" key="3">
    <source>
        <dbReference type="ARBA" id="ARBA00022692"/>
    </source>
</evidence>
<evidence type="ECO:0000313" key="9">
    <source>
        <dbReference type="EMBL" id="KAJ6223216.1"/>
    </source>
</evidence>
<keyword evidence="10" id="KW-1185">Reference proteome</keyword>
<evidence type="ECO:0000256" key="1">
    <source>
        <dbReference type="ARBA" id="ARBA00004651"/>
    </source>
</evidence>
<dbReference type="EMBL" id="JAPWDV010000001">
    <property type="protein sequence ID" value="KAJ6223216.1"/>
    <property type="molecule type" value="Genomic_DNA"/>
</dbReference>
<name>A0A9Q0MC99_BLOTA</name>
<evidence type="ECO:0000256" key="7">
    <source>
        <dbReference type="ARBA" id="ARBA00023180"/>
    </source>
</evidence>
<evidence type="ECO:0000313" key="10">
    <source>
        <dbReference type="Proteomes" id="UP001142055"/>
    </source>
</evidence>
<evidence type="ECO:0000256" key="2">
    <source>
        <dbReference type="ARBA" id="ARBA00022475"/>
    </source>
</evidence>
<reference evidence="9" key="1">
    <citation type="submission" date="2022-12" db="EMBL/GenBank/DDBJ databases">
        <title>Genome assemblies of Blomia tropicalis.</title>
        <authorList>
            <person name="Cui Y."/>
        </authorList>
    </citation>
    <scope>NUCLEOTIDE SEQUENCE</scope>
    <source>
        <tissue evidence="9">Adult mites</tissue>
    </source>
</reference>
<dbReference type="OMA" id="INCINRT"/>
<dbReference type="Gene3D" id="3.40.190.10">
    <property type="entry name" value="Periplasmic binding protein-like II"/>
    <property type="match status" value="1"/>
</dbReference>
<feature type="transmembrane region" description="Helical" evidence="8">
    <location>
        <begin position="150"/>
        <end position="172"/>
    </location>
</feature>
<dbReference type="InterPro" id="IPR052192">
    <property type="entry name" value="Insect_Ionotropic_Sensory_Rcpt"/>
</dbReference>
<keyword evidence="2" id="KW-1003">Cell membrane</keyword>
<protein>
    <submittedName>
        <fullName evidence="9">Uncharacterized protein</fullName>
    </submittedName>
</protein>
<keyword evidence="7" id="KW-0325">Glycoprotein</keyword>
<comment type="caution">
    <text evidence="9">The sequence shown here is derived from an EMBL/GenBank/DDBJ whole genome shotgun (WGS) entry which is preliminary data.</text>
</comment>
<keyword evidence="5 8" id="KW-0472">Membrane</keyword>
<evidence type="ECO:0000256" key="6">
    <source>
        <dbReference type="ARBA" id="ARBA00023170"/>
    </source>
</evidence>
<dbReference type="GO" id="GO:0005886">
    <property type="term" value="C:plasma membrane"/>
    <property type="evidence" value="ECO:0007669"/>
    <property type="project" value="UniProtKB-SubCell"/>
</dbReference>
<evidence type="ECO:0000256" key="5">
    <source>
        <dbReference type="ARBA" id="ARBA00023136"/>
    </source>
</evidence>
<gene>
    <name evidence="9" type="ORF">RDWZM_001761</name>
</gene>
<dbReference type="Proteomes" id="UP001142055">
    <property type="component" value="Chromosome 1"/>
</dbReference>
<proteinExistence type="predicted"/>
<feature type="transmembrane region" description="Helical" evidence="8">
    <location>
        <begin position="419"/>
        <end position="438"/>
    </location>
</feature>
<comment type="subcellular location">
    <subcellularLocation>
        <location evidence="1">Cell membrane</location>
        <topology evidence="1">Multi-pass membrane protein</topology>
    </subcellularLocation>
</comment>
<evidence type="ECO:0000256" key="8">
    <source>
        <dbReference type="SAM" id="Phobius"/>
    </source>
</evidence>
<keyword evidence="4 8" id="KW-1133">Transmembrane helix</keyword>
<dbReference type="AlphaFoldDB" id="A0A9Q0MC99"/>
<keyword evidence="3 8" id="KW-0812">Transmembrane</keyword>